<sequence length="257" mass="28111">MTDTQPLSEEVNQKREQTKQRLAGAFRIFARYNYDEGIAGHITARDPLDPTTFWVNPLGLAFSVMKASDLIHVNEKGEVIGGGCCRALNTAAFMIHSAIHTARPDVVCAAHSHTVHGRAFCALGQPLDMISQDACAFYNDHVVYDQFNGIVLSSEEGKRIASELGSKKAALLQNHGLLTVGKSIEEAVFWFVSLDKCCYGQLLADAAAAGRRMNTVKISEKDARYTYENIGSDRTGALAGKALFDTMDKETEGDYIN</sequence>
<dbReference type="InterPro" id="IPR036409">
    <property type="entry name" value="Aldolase_II/adducin_N_sf"/>
</dbReference>
<dbReference type="FunFam" id="3.40.225.10:FF:000009">
    <property type="entry name" value="Class II aldolase/adducin N-terminal"/>
    <property type="match status" value="1"/>
</dbReference>
<dbReference type="NCBIfam" id="NF004855">
    <property type="entry name" value="PRK06208.1"/>
    <property type="match status" value="1"/>
</dbReference>
<proteinExistence type="predicted"/>
<dbReference type="PANTHER" id="PTHR10672:SF41">
    <property type="entry name" value="CLASS II ALDOLASE_ADDUCIN DOMAIN PROTEIN (AFU_ORTHOLOGUE AFUA_3G01330)"/>
    <property type="match status" value="1"/>
</dbReference>
<dbReference type="STRING" id="229535.A0A0M8PBM1"/>
<dbReference type="InterPro" id="IPR051017">
    <property type="entry name" value="Aldolase-II_Adducin_sf"/>
</dbReference>
<dbReference type="EMBL" id="LHQQ01000062">
    <property type="protein sequence ID" value="KOS44370.1"/>
    <property type="molecule type" value="Genomic_DNA"/>
</dbReference>
<name>A0A0M8PBM1_9EURO</name>
<comment type="caution">
    <text evidence="2">The sequence shown here is derived from an EMBL/GenBank/DDBJ whole genome shotgun (WGS) entry which is preliminary data.</text>
</comment>
<evidence type="ECO:0000259" key="1">
    <source>
        <dbReference type="SMART" id="SM01007"/>
    </source>
</evidence>
<evidence type="ECO:0000313" key="3">
    <source>
        <dbReference type="Proteomes" id="UP000037696"/>
    </source>
</evidence>
<dbReference type="InterPro" id="IPR001303">
    <property type="entry name" value="Aldolase_II/adducin_N"/>
</dbReference>
<dbReference type="GO" id="GO:0005856">
    <property type="term" value="C:cytoskeleton"/>
    <property type="evidence" value="ECO:0007669"/>
    <property type="project" value="TreeGrafter"/>
</dbReference>
<dbReference type="Pfam" id="PF00596">
    <property type="entry name" value="Aldolase_II"/>
    <property type="match status" value="1"/>
</dbReference>
<dbReference type="SMART" id="SM01007">
    <property type="entry name" value="Aldolase_II"/>
    <property type="match status" value="1"/>
</dbReference>
<dbReference type="PANTHER" id="PTHR10672">
    <property type="entry name" value="ADDUCIN"/>
    <property type="match status" value="1"/>
</dbReference>
<dbReference type="GO" id="GO:0051015">
    <property type="term" value="F:actin filament binding"/>
    <property type="evidence" value="ECO:0007669"/>
    <property type="project" value="TreeGrafter"/>
</dbReference>
<protein>
    <recommendedName>
        <fullName evidence="1">Class II aldolase/adducin N-terminal domain-containing protein</fullName>
    </recommendedName>
</protein>
<accession>A0A0M8PBM1</accession>
<organism evidence="2 3">
    <name type="scientific">Penicillium nordicum</name>
    <dbReference type="NCBI Taxonomy" id="229535"/>
    <lineage>
        <taxon>Eukaryota</taxon>
        <taxon>Fungi</taxon>
        <taxon>Dikarya</taxon>
        <taxon>Ascomycota</taxon>
        <taxon>Pezizomycotina</taxon>
        <taxon>Eurotiomycetes</taxon>
        <taxon>Eurotiomycetidae</taxon>
        <taxon>Eurotiales</taxon>
        <taxon>Aspergillaceae</taxon>
        <taxon>Penicillium</taxon>
    </lineage>
</organism>
<reference evidence="2 3" key="1">
    <citation type="submission" date="2015-08" db="EMBL/GenBank/DDBJ databases">
        <title>Genome sequencing of Penicillium nordicum.</title>
        <authorList>
            <person name="Nguyen H.D."/>
            <person name="Seifert K.A."/>
        </authorList>
    </citation>
    <scope>NUCLEOTIDE SEQUENCE [LARGE SCALE GENOMIC DNA]</scope>
    <source>
        <strain evidence="2 3">DAOMC 185683</strain>
    </source>
</reference>
<feature type="domain" description="Class II aldolase/adducin N-terminal" evidence="1">
    <location>
        <begin position="20"/>
        <end position="202"/>
    </location>
</feature>
<dbReference type="AlphaFoldDB" id="A0A0M8PBM1"/>
<dbReference type="Gene3D" id="3.40.225.10">
    <property type="entry name" value="Class II aldolase/adducin N-terminal domain"/>
    <property type="match status" value="1"/>
</dbReference>
<dbReference type="OrthoDB" id="3238794at2759"/>
<keyword evidence="3" id="KW-1185">Reference proteome</keyword>
<dbReference type="SUPFAM" id="SSF53639">
    <property type="entry name" value="AraD/HMP-PK domain-like"/>
    <property type="match status" value="1"/>
</dbReference>
<evidence type="ECO:0000313" key="2">
    <source>
        <dbReference type="EMBL" id="KOS44370.1"/>
    </source>
</evidence>
<gene>
    <name evidence="2" type="ORF">ACN38_g4733</name>
</gene>
<dbReference type="Proteomes" id="UP000037696">
    <property type="component" value="Unassembled WGS sequence"/>
</dbReference>